<protein>
    <recommendedName>
        <fullName evidence="2">BTB domain-containing protein</fullName>
    </recommendedName>
</protein>
<dbReference type="InterPro" id="IPR000210">
    <property type="entry name" value="BTB/POZ_dom"/>
</dbReference>
<feature type="domain" description="BTB" evidence="2">
    <location>
        <begin position="223"/>
        <end position="287"/>
    </location>
</feature>
<sequence>MSEIKCNFDYMYGHYRCHIDKQKLTEGQIIIKGSHVDGKTNKDVKWLDFSDCNFINFPRNLQDFFPNIISLRIDCSKLEKISREDFRKWKNLVYFRIENCGLKCLKGDIFRDLKDLWHISFKNNEIKEIEPEIIDGLTKLKHLDFRGNVNIDLWYDAGIKSNTLSEIKKEIKDKCKPKSDETNKIQKLEEKIEKMSIDIEKLKEENLRLNLLMEIVVAESSFKEFTINVGKTSFKIDKILFASQSTRLAEIFRDYPEAKEFKLEDTSEKTFQNVFDFICTNEIPENANLIELFVAANRLKIHTLIKAVAEILIENIDESNSFEILVIANRFNHDKLREKAFENIKTKIFPFKSLDENLAKQPEKLRNMIEMKRKIDQEFENLK</sequence>
<dbReference type="Gene3D" id="3.80.10.10">
    <property type="entry name" value="Ribonuclease Inhibitor"/>
    <property type="match status" value="1"/>
</dbReference>
<keyword evidence="1" id="KW-0175">Coiled coil</keyword>
<dbReference type="Pfam" id="PF00651">
    <property type="entry name" value="BTB"/>
    <property type="match status" value="1"/>
</dbReference>
<dbReference type="PANTHER" id="PTHR45632">
    <property type="entry name" value="LD33804P"/>
    <property type="match status" value="1"/>
</dbReference>
<keyword evidence="4" id="KW-1185">Reference proteome</keyword>
<dbReference type="InterPro" id="IPR032675">
    <property type="entry name" value="LRR_dom_sf"/>
</dbReference>
<proteinExistence type="predicted"/>
<dbReference type="SUPFAM" id="SSF54695">
    <property type="entry name" value="POZ domain"/>
    <property type="match status" value="1"/>
</dbReference>
<dbReference type="InterPro" id="IPR001611">
    <property type="entry name" value="Leu-rich_rpt"/>
</dbReference>
<organism evidence="3 4">
    <name type="scientific">Polypedilum vanderplanki</name>
    <name type="common">Sleeping chironomid midge</name>
    <dbReference type="NCBI Taxonomy" id="319348"/>
    <lineage>
        <taxon>Eukaryota</taxon>
        <taxon>Metazoa</taxon>
        <taxon>Ecdysozoa</taxon>
        <taxon>Arthropoda</taxon>
        <taxon>Hexapoda</taxon>
        <taxon>Insecta</taxon>
        <taxon>Pterygota</taxon>
        <taxon>Neoptera</taxon>
        <taxon>Endopterygota</taxon>
        <taxon>Diptera</taxon>
        <taxon>Nematocera</taxon>
        <taxon>Chironomoidea</taxon>
        <taxon>Chironomidae</taxon>
        <taxon>Chironominae</taxon>
        <taxon>Polypedilum</taxon>
        <taxon>Polypedilum</taxon>
    </lineage>
</organism>
<dbReference type="Pfam" id="PF13855">
    <property type="entry name" value="LRR_8"/>
    <property type="match status" value="1"/>
</dbReference>
<gene>
    <name evidence="3" type="ORF">PVAND_016284</name>
</gene>
<evidence type="ECO:0000313" key="4">
    <source>
        <dbReference type="Proteomes" id="UP001107558"/>
    </source>
</evidence>
<dbReference type="OrthoDB" id="676979at2759"/>
<dbReference type="SMART" id="SM00225">
    <property type="entry name" value="BTB"/>
    <property type="match status" value="1"/>
</dbReference>
<dbReference type="AlphaFoldDB" id="A0A9J6BF00"/>
<accession>A0A9J6BF00</accession>
<comment type="caution">
    <text evidence="3">The sequence shown here is derived from an EMBL/GenBank/DDBJ whole genome shotgun (WGS) entry which is preliminary data.</text>
</comment>
<dbReference type="Proteomes" id="UP001107558">
    <property type="component" value="Chromosome 4"/>
</dbReference>
<dbReference type="InterPro" id="IPR011333">
    <property type="entry name" value="SKP1/BTB/POZ_sf"/>
</dbReference>
<feature type="coiled-coil region" evidence="1">
    <location>
        <begin position="178"/>
        <end position="219"/>
    </location>
</feature>
<evidence type="ECO:0000313" key="3">
    <source>
        <dbReference type="EMBL" id="KAG5668341.1"/>
    </source>
</evidence>
<reference evidence="3" key="1">
    <citation type="submission" date="2021-03" db="EMBL/GenBank/DDBJ databases">
        <title>Chromosome level genome of the anhydrobiotic midge Polypedilum vanderplanki.</title>
        <authorList>
            <person name="Yoshida Y."/>
            <person name="Kikawada T."/>
            <person name="Gusev O."/>
        </authorList>
    </citation>
    <scope>NUCLEOTIDE SEQUENCE</scope>
    <source>
        <strain evidence="3">NIAS01</strain>
        <tissue evidence="3">Whole body or cell culture</tissue>
    </source>
</reference>
<name>A0A9J6BF00_POLVA</name>
<dbReference type="EMBL" id="JADBJN010000004">
    <property type="protein sequence ID" value="KAG5668341.1"/>
    <property type="molecule type" value="Genomic_DNA"/>
</dbReference>
<dbReference type="Gene3D" id="3.30.710.10">
    <property type="entry name" value="Potassium Channel Kv1.1, Chain A"/>
    <property type="match status" value="1"/>
</dbReference>
<dbReference type="PROSITE" id="PS50097">
    <property type="entry name" value="BTB"/>
    <property type="match status" value="1"/>
</dbReference>
<evidence type="ECO:0000256" key="1">
    <source>
        <dbReference type="SAM" id="Coils"/>
    </source>
</evidence>
<evidence type="ECO:0000259" key="2">
    <source>
        <dbReference type="PROSITE" id="PS50097"/>
    </source>
</evidence>
<dbReference type="SUPFAM" id="SSF52058">
    <property type="entry name" value="L domain-like"/>
    <property type="match status" value="1"/>
</dbReference>